<dbReference type="EMBL" id="FPBK01000013">
    <property type="protein sequence ID" value="SFU69036.1"/>
    <property type="molecule type" value="Genomic_DNA"/>
</dbReference>
<dbReference type="InterPro" id="IPR036909">
    <property type="entry name" value="Cyt_c-like_dom_sf"/>
</dbReference>
<gene>
    <name evidence="6" type="ORF">SAMN05216480_11397</name>
</gene>
<name>A0A1I7I8D9_9FLAO</name>
<keyword evidence="2 4" id="KW-0479">Metal-binding</keyword>
<dbReference type="STRING" id="1224947.SAMN05216480_11397"/>
<dbReference type="InterPro" id="IPR009056">
    <property type="entry name" value="Cyt_c-like_dom"/>
</dbReference>
<dbReference type="Pfam" id="PF00034">
    <property type="entry name" value="Cytochrom_C"/>
    <property type="match status" value="1"/>
</dbReference>
<evidence type="ECO:0000256" key="2">
    <source>
        <dbReference type="ARBA" id="ARBA00022723"/>
    </source>
</evidence>
<protein>
    <submittedName>
        <fullName evidence="6">Cytochrome c</fullName>
    </submittedName>
</protein>
<proteinExistence type="predicted"/>
<dbReference type="AlphaFoldDB" id="A0A1I7I8D9"/>
<dbReference type="GO" id="GO:0046872">
    <property type="term" value="F:metal ion binding"/>
    <property type="evidence" value="ECO:0007669"/>
    <property type="project" value="UniProtKB-KW"/>
</dbReference>
<evidence type="ECO:0000313" key="6">
    <source>
        <dbReference type="EMBL" id="SFU69036.1"/>
    </source>
</evidence>
<accession>A0A1I7I8D9</accession>
<keyword evidence="1 4" id="KW-0349">Heme</keyword>
<dbReference type="Gene3D" id="1.10.760.10">
    <property type="entry name" value="Cytochrome c-like domain"/>
    <property type="match status" value="1"/>
</dbReference>
<evidence type="ECO:0000256" key="3">
    <source>
        <dbReference type="ARBA" id="ARBA00023004"/>
    </source>
</evidence>
<feature type="domain" description="Cytochrome c" evidence="5">
    <location>
        <begin position="64"/>
        <end position="153"/>
    </location>
</feature>
<evidence type="ECO:0000259" key="5">
    <source>
        <dbReference type="PROSITE" id="PS51007"/>
    </source>
</evidence>
<dbReference type="SUPFAM" id="SSF46626">
    <property type="entry name" value="Cytochrome c"/>
    <property type="match status" value="1"/>
</dbReference>
<dbReference type="GO" id="GO:0009055">
    <property type="term" value="F:electron transfer activity"/>
    <property type="evidence" value="ECO:0007669"/>
    <property type="project" value="InterPro"/>
</dbReference>
<dbReference type="PROSITE" id="PS51007">
    <property type="entry name" value="CYTC"/>
    <property type="match status" value="1"/>
</dbReference>
<keyword evidence="7" id="KW-1185">Reference proteome</keyword>
<organism evidence="6 7">
    <name type="scientific">Pustulibacterium marinum</name>
    <dbReference type="NCBI Taxonomy" id="1224947"/>
    <lineage>
        <taxon>Bacteria</taxon>
        <taxon>Pseudomonadati</taxon>
        <taxon>Bacteroidota</taxon>
        <taxon>Flavobacteriia</taxon>
        <taxon>Flavobacteriales</taxon>
        <taxon>Flavobacteriaceae</taxon>
        <taxon>Pustulibacterium</taxon>
    </lineage>
</organism>
<evidence type="ECO:0000256" key="4">
    <source>
        <dbReference type="PROSITE-ProRule" id="PRU00433"/>
    </source>
</evidence>
<evidence type="ECO:0000256" key="1">
    <source>
        <dbReference type="ARBA" id="ARBA00022617"/>
    </source>
</evidence>
<sequence length="153" mass="17055">MLAAMAVAIASCGGKEEKKEKFEIKRTTAPTQEKKETVEVPVDMNNKGVGPITSLKFDSEVDETLAKEGETLYNQKCTICHMADKKLIGPALKGIYDRRSPEWVMNMMLDPMKMLKEDTIAKALQKANNNAIMTDQGLSEEQARALAEYLRTL</sequence>
<dbReference type="GO" id="GO:0020037">
    <property type="term" value="F:heme binding"/>
    <property type="evidence" value="ECO:0007669"/>
    <property type="project" value="InterPro"/>
</dbReference>
<evidence type="ECO:0000313" key="7">
    <source>
        <dbReference type="Proteomes" id="UP000199138"/>
    </source>
</evidence>
<dbReference type="Proteomes" id="UP000199138">
    <property type="component" value="Unassembled WGS sequence"/>
</dbReference>
<keyword evidence="3 4" id="KW-0408">Iron</keyword>
<reference evidence="6 7" key="1">
    <citation type="submission" date="2016-10" db="EMBL/GenBank/DDBJ databases">
        <authorList>
            <person name="de Groot N.N."/>
        </authorList>
    </citation>
    <scope>NUCLEOTIDE SEQUENCE [LARGE SCALE GENOMIC DNA]</scope>
    <source>
        <strain evidence="6 7">CGMCC 1.12333</strain>
    </source>
</reference>